<dbReference type="Pfam" id="PF13490">
    <property type="entry name" value="zf-HC2"/>
    <property type="match status" value="1"/>
</dbReference>
<feature type="region of interest" description="Disordered" evidence="1">
    <location>
        <begin position="274"/>
        <end position="311"/>
    </location>
</feature>
<dbReference type="Proteomes" id="UP001250698">
    <property type="component" value="Unassembled WGS sequence"/>
</dbReference>
<dbReference type="Gene3D" id="1.25.10.10">
    <property type="entry name" value="Leucine-rich Repeat Variant"/>
    <property type="match status" value="1"/>
</dbReference>
<feature type="domain" description="Putative zinc-finger" evidence="2">
    <location>
        <begin position="8"/>
        <end position="42"/>
    </location>
</feature>
<evidence type="ECO:0000256" key="1">
    <source>
        <dbReference type="SAM" id="MobiDB-lite"/>
    </source>
</evidence>
<dbReference type="RefSeq" id="WP_316000122.1">
    <property type="nucleotide sequence ID" value="NZ_JAWDJT010000019.1"/>
</dbReference>
<proteinExistence type="predicted"/>
<sequence>MEARFRNCEEVQQELMDWLAGELPETDKQTMAAHLAQCPGCQHELDSLQQLWTSMGALPVPAPSEELRPNFYAMLADFKAEEQRRQRWSVAGLLQRLREWWQPAFAQRLAYSAVLLLVGLGIGYGLKGRETGTGTDESLARLDTPAPTEATAQQVGLISRLNNPSAVQRLQAVSDAEEVAPTNERVLAALFSTLNQDPNVNVRLATLDALAGLADDPTVRLGLVRSLAYQESPLVQSALADLMVQLQERRSVRPLRKLLQQDNLNEQVKNKIEQSIQTLSHERAPAAPPTSSKSNETLPYNSGTLAASVAT</sequence>
<evidence type="ECO:0000313" key="3">
    <source>
        <dbReference type="EMBL" id="MDU0372765.1"/>
    </source>
</evidence>
<dbReference type="InterPro" id="IPR011989">
    <property type="entry name" value="ARM-like"/>
</dbReference>
<dbReference type="InterPro" id="IPR027383">
    <property type="entry name" value="Znf_put"/>
</dbReference>
<comment type="caution">
    <text evidence="3">The sequence shown here is derived from an EMBL/GenBank/DDBJ whole genome shotgun (WGS) entry which is preliminary data.</text>
</comment>
<dbReference type="Gene3D" id="1.10.10.1320">
    <property type="entry name" value="Anti-sigma factor, zinc-finger domain"/>
    <property type="match status" value="1"/>
</dbReference>
<reference evidence="3 4" key="1">
    <citation type="submission" date="2023-10" db="EMBL/GenBank/DDBJ databases">
        <title>Hymenobacter endophyticus sp. nov., an isolate from the leaf tissues of wheat.</title>
        <authorList>
            <person name="Dai Y."/>
        </authorList>
    </citation>
    <scope>NUCLEOTIDE SEQUENCE [LARGE SCALE GENOMIC DNA]</scope>
    <source>
        <strain evidence="3 4">ZK17L-C2</strain>
    </source>
</reference>
<dbReference type="InterPro" id="IPR041916">
    <property type="entry name" value="Anti_sigma_zinc_sf"/>
</dbReference>
<dbReference type="SUPFAM" id="SSF48371">
    <property type="entry name" value="ARM repeat"/>
    <property type="match status" value="1"/>
</dbReference>
<protein>
    <submittedName>
        <fullName evidence="3">HEAT repeat domain-containing protein</fullName>
    </submittedName>
</protein>
<accession>A0ABU3TNJ6</accession>
<gene>
    <name evidence="3" type="ORF">ROI90_20330</name>
</gene>
<dbReference type="InterPro" id="IPR016024">
    <property type="entry name" value="ARM-type_fold"/>
</dbReference>
<dbReference type="EMBL" id="JAWDJT010000019">
    <property type="protein sequence ID" value="MDU0372765.1"/>
    <property type="molecule type" value="Genomic_DNA"/>
</dbReference>
<name>A0ABU3TNJ6_9BACT</name>
<organism evidence="3 4">
    <name type="scientific">Hymenobacter endophyticus</name>
    <dbReference type="NCBI Taxonomy" id="3076335"/>
    <lineage>
        <taxon>Bacteria</taxon>
        <taxon>Pseudomonadati</taxon>
        <taxon>Bacteroidota</taxon>
        <taxon>Cytophagia</taxon>
        <taxon>Cytophagales</taxon>
        <taxon>Hymenobacteraceae</taxon>
        <taxon>Hymenobacter</taxon>
    </lineage>
</organism>
<keyword evidence="4" id="KW-1185">Reference proteome</keyword>
<evidence type="ECO:0000259" key="2">
    <source>
        <dbReference type="Pfam" id="PF13490"/>
    </source>
</evidence>
<evidence type="ECO:0000313" key="4">
    <source>
        <dbReference type="Proteomes" id="UP001250698"/>
    </source>
</evidence>
<feature type="compositionally biased region" description="Polar residues" evidence="1">
    <location>
        <begin position="289"/>
        <end position="311"/>
    </location>
</feature>